<comment type="caution">
    <text evidence="2">The sequence shown here is derived from an EMBL/GenBank/DDBJ whole genome shotgun (WGS) entry which is preliminary data.</text>
</comment>
<dbReference type="SUPFAM" id="SSF49354">
    <property type="entry name" value="PapD-like"/>
    <property type="match status" value="1"/>
</dbReference>
<evidence type="ECO:0000313" key="3">
    <source>
        <dbReference type="Proteomes" id="UP001526143"/>
    </source>
</evidence>
<reference evidence="2 3" key="1">
    <citation type="submission" date="2022-10" db="EMBL/GenBank/DDBJ databases">
        <title>Identification of biosynthetic pathway for the production of the potent trypsin inhibitor radiosumin.</title>
        <authorList>
            <person name="Fewer D.P."/>
            <person name="Delbaje E."/>
            <person name="Ouyang X."/>
            <person name="Agostino P.D."/>
            <person name="Wahlsten M."/>
            <person name="Jokela J."/>
            <person name="Permi P."/>
            <person name="Haapaniemi E."/>
            <person name="Koistinen H."/>
        </authorList>
    </citation>
    <scope>NUCLEOTIDE SEQUENCE [LARGE SCALE GENOMIC DNA]</scope>
    <source>
        <strain evidence="2 3">NIES-515</strain>
    </source>
</reference>
<keyword evidence="3" id="KW-1185">Reference proteome</keyword>
<dbReference type="Proteomes" id="UP001526143">
    <property type="component" value="Unassembled WGS sequence"/>
</dbReference>
<dbReference type="InterPro" id="IPR016147">
    <property type="entry name" value="Pili_assmbl_chaperone_N"/>
</dbReference>
<accession>A0ABT3AU07</accession>
<evidence type="ECO:0000313" key="2">
    <source>
        <dbReference type="EMBL" id="MCV3212598.1"/>
    </source>
</evidence>
<feature type="domain" description="Pili assembly chaperone N-terminal" evidence="1">
    <location>
        <begin position="34"/>
        <end position="138"/>
    </location>
</feature>
<sequence length="297" mass="32067">MFQKSISIALSLIGVLALGMPDVTALEIGVSPPRFEVEINGKMRSQSINIKNFSSEPVEMRAFIGTWTMSENNQVQEAESSEQSLDQWIVFTPSKFTIPPRGSQTIRFAIRPKVKPVAGEHRAVLYLEEIPSGKEDSQAVTTIGRLGVVIYGYAGEIKRVGILNSVNVQAKPDKVTAIFDVSNTGNAHVRMKGQYAIYRAANYPGASATKPLNTNNSKAKLPDNVLDVGSLELPPVLPSNRRQLLLSISKKLPAGNYVLDLNGDLSGTPIDKGIPFTVPVATGNVQPATKPVTASKK</sequence>
<organism evidence="2 3">
    <name type="scientific">Plectonema radiosum NIES-515</name>
    <dbReference type="NCBI Taxonomy" id="2986073"/>
    <lineage>
        <taxon>Bacteria</taxon>
        <taxon>Bacillati</taxon>
        <taxon>Cyanobacteriota</taxon>
        <taxon>Cyanophyceae</taxon>
        <taxon>Oscillatoriophycideae</taxon>
        <taxon>Oscillatoriales</taxon>
        <taxon>Microcoleaceae</taxon>
        <taxon>Plectonema</taxon>
    </lineage>
</organism>
<dbReference type="EMBL" id="JAOWRF010000048">
    <property type="protein sequence ID" value="MCV3212598.1"/>
    <property type="molecule type" value="Genomic_DNA"/>
</dbReference>
<dbReference type="InterPro" id="IPR013783">
    <property type="entry name" value="Ig-like_fold"/>
</dbReference>
<protein>
    <submittedName>
        <fullName evidence="2">Fimbria/pilus periplasmic chaperone</fullName>
    </submittedName>
</protein>
<proteinExistence type="predicted"/>
<dbReference type="Gene3D" id="2.60.40.10">
    <property type="entry name" value="Immunoglobulins"/>
    <property type="match status" value="1"/>
</dbReference>
<gene>
    <name evidence="2" type="ORF">OGM63_03465</name>
</gene>
<dbReference type="InterPro" id="IPR008962">
    <property type="entry name" value="PapD-like_sf"/>
</dbReference>
<name>A0ABT3AU07_9CYAN</name>
<dbReference type="RefSeq" id="WP_263744110.1">
    <property type="nucleotide sequence ID" value="NZ_JAOWRF010000048.1"/>
</dbReference>
<dbReference type="Pfam" id="PF00345">
    <property type="entry name" value="PapD_N"/>
    <property type="match status" value="1"/>
</dbReference>
<evidence type="ECO:0000259" key="1">
    <source>
        <dbReference type="Pfam" id="PF00345"/>
    </source>
</evidence>